<evidence type="ECO:0000256" key="2">
    <source>
        <dbReference type="ARBA" id="ARBA00022771"/>
    </source>
</evidence>
<feature type="domain" description="Zinc finger DksA/TraR C4-type" evidence="5">
    <location>
        <begin position="89"/>
        <end position="119"/>
    </location>
</feature>
<dbReference type="OrthoDB" id="9811543at2"/>
<gene>
    <name evidence="6" type="primary">dksA</name>
    <name evidence="6" type="ORF">NCTC9836_01540</name>
</gene>
<reference evidence="6 7" key="1">
    <citation type="submission" date="2018-06" db="EMBL/GenBank/DDBJ databases">
        <authorList>
            <consortium name="Pathogen Informatics"/>
            <person name="Doyle S."/>
        </authorList>
    </citation>
    <scope>NUCLEOTIDE SEQUENCE [LARGE SCALE GENOMIC DNA]</scope>
    <source>
        <strain evidence="6 7">NCTC9836</strain>
    </source>
</reference>
<dbReference type="RefSeq" id="WP_115641192.1">
    <property type="nucleotide sequence ID" value="NZ_UFWZ01000001.1"/>
</dbReference>
<dbReference type="EMBL" id="UFWZ01000001">
    <property type="protein sequence ID" value="SUY47213.1"/>
    <property type="molecule type" value="Genomic_DNA"/>
</dbReference>
<dbReference type="InterPro" id="IPR037187">
    <property type="entry name" value="DnaK_N"/>
</dbReference>
<dbReference type="Proteomes" id="UP000254664">
    <property type="component" value="Unassembled WGS sequence"/>
</dbReference>
<dbReference type="PANTHER" id="PTHR33823">
    <property type="entry name" value="RNA POLYMERASE-BINDING TRANSCRIPTION FACTOR DKSA-RELATED"/>
    <property type="match status" value="1"/>
</dbReference>
<evidence type="ECO:0000256" key="4">
    <source>
        <dbReference type="PROSITE-ProRule" id="PRU00510"/>
    </source>
</evidence>
<keyword evidence="7" id="KW-1185">Reference proteome</keyword>
<keyword evidence="2" id="KW-0863">Zinc-finger</keyword>
<feature type="zinc finger region" description="dksA C4-type" evidence="4">
    <location>
        <begin position="92"/>
        <end position="116"/>
    </location>
</feature>
<evidence type="ECO:0000313" key="7">
    <source>
        <dbReference type="Proteomes" id="UP000254664"/>
    </source>
</evidence>
<dbReference type="InterPro" id="IPR000962">
    <property type="entry name" value="Znf_DskA_TraR"/>
</dbReference>
<evidence type="ECO:0000256" key="3">
    <source>
        <dbReference type="ARBA" id="ARBA00022833"/>
    </source>
</evidence>
<evidence type="ECO:0000256" key="1">
    <source>
        <dbReference type="ARBA" id="ARBA00022723"/>
    </source>
</evidence>
<dbReference type="GO" id="GO:0008270">
    <property type="term" value="F:zinc ion binding"/>
    <property type="evidence" value="ECO:0007669"/>
    <property type="project" value="UniProtKB-KW"/>
</dbReference>
<organism evidence="6 7">
    <name type="scientific">Clostridium putrefaciens</name>
    <dbReference type="NCBI Taxonomy" id="99675"/>
    <lineage>
        <taxon>Bacteria</taxon>
        <taxon>Bacillati</taxon>
        <taxon>Bacillota</taxon>
        <taxon>Clostridia</taxon>
        <taxon>Eubacteriales</taxon>
        <taxon>Clostridiaceae</taxon>
        <taxon>Clostridium</taxon>
    </lineage>
</organism>
<keyword evidence="1" id="KW-0479">Metal-binding</keyword>
<dbReference type="PANTHER" id="PTHR33823:SF4">
    <property type="entry name" value="GENERAL STRESS PROTEIN 16O"/>
    <property type="match status" value="1"/>
</dbReference>
<name>A0A381J891_9CLOT</name>
<protein>
    <submittedName>
        <fullName evidence="6">Sporulation protein, yteA family</fullName>
    </submittedName>
</protein>
<accession>A0A381J891</accession>
<sequence length="201" mass="23441">MKKKLLADYKKKLLKEKQVILDTVKSTVDQEHINSKDEFSSELSFYDNHPGDQAAEINDIMRAQALKENELNLINKIDEALEALENDEYGICKSCGKAIGKERLDVVPYVVYCIRCQNKLSIKEKDMVNDSNSPNTIYDYKKNNESYGLSFKKDDAFEQVQSFNKMNNFKDYYEEDEDNHSYEVEWIEKISNEQYKSGLPD</sequence>
<dbReference type="Pfam" id="PF01258">
    <property type="entry name" value="zf-dskA_traR"/>
    <property type="match status" value="1"/>
</dbReference>
<dbReference type="PROSITE" id="PS51128">
    <property type="entry name" value="ZF_DKSA_2"/>
    <property type="match status" value="1"/>
</dbReference>
<dbReference type="Gene3D" id="1.20.120.910">
    <property type="entry name" value="DksA, coiled-coil domain"/>
    <property type="match status" value="1"/>
</dbReference>
<dbReference type="SUPFAM" id="SSF57716">
    <property type="entry name" value="Glucocorticoid receptor-like (DNA-binding domain)"/>
    <property type="match status" value="1"/>
</dbReference>
<proteinExistence type="predicted"/>
<dbReference type="AlphaFoldDB" id="A0A381J891"/>
<evidence type="ECO:0000259" key="5">
    <source>
        <dbReference type="Pfam" id="PF01258"/>
    </source>
</evidence>
<keyword evidence="3" id="KW-0862">Zinc</keyword>
<dbReference type="SUPFAM" id="SSF109635">
    <property type="entry name" value="DnaK suppressor protein DksA, alpha-hairpin domain"/>
    <property type="match status" value="1"/>
</dbReference>
<evidence type="ECO:0000313" key="6">
    <source>
        <dbReference type="EMBL" id="SUY47213.1"/>
    </source>
</evidence>